<evidence type="ECO:0000256" key="3">
    <source>
        <dbReference type="ARBA" id="ARBA00022692"/>
    </source>
</evidence>
<feature type="transmembrane region" description="Helical" evidence="7">
    <location>
        <begin position="67"/>
        <end position="87"/>
    </location>
</feature>
<dbReference type="PANTHER" id="PTHR30213">
    <property type="entry name" value="INNER MEMBRANE PROTEIN YHJD"/>
    <property type="match status" value="1"/>
</dbReference>
<evidence type="ECO:0000313" key="8">
    <source>
        <dbReference type="EMBL" id="MBF4553358.1"/>
    </source>
</evidence>
<feature type="transmembrane region" description="Helical" evidence="7">
    <location>
        <begin position="233"/>
        <end position="252"/>
    </location>
</feature>
<organism evidence="8 9">
    <name type="scientific">Corynebacterium suicordis DSM 45110</name>
    <dbReference type="NCBI Taxonomy" id="1121369"/>
    <lineage>
        <taxon>Bacteria</taxon>
        <taxon>Bacillati</taxon>
        <taxon>Actinomycetota</taxon>
        <taxon>Actinomycetes</taxon>
        <taxon>Mycobacteriales</taxon>
        <taxon>Corynebacteriaceae</taxon>
        <taxon>Corynebacterium</taxon>
    </lineage>
</organism>
<evidence type="ECO:0000256" key="7">
    <source>
        <dbReference type="SAM" id="Phobius"/>
    </source>
</evidence>
<evidence type="ECO:0000256" key="1">
    <source>
        <dbReference type="ARBA" id="ARBA00004651"/>
    </source>
</evidence>
<keyword evidence="2" id="KW-1003">Cell membrane</keyword>
<evidence type="ECO:0000256" key="4">
    <source>
        <dbReference type="ARBA" id="ARBA00022989"/>
    </source>
</evidence>
<reference evidence="8 9" key="1">
    <citation type="submission" date="2020-10" db="EMBL/GenBank/DDBJ databases">
        <title>Novel species in genus Corynebacterium.</title>
        <authorList>
            <person name="Zhang G."/>
        </authorList>
    </citation>
    <scope>NUCLEOTIDE SEQUENCE [LARGE SCALE GENOMIC DNA]</scope>
    <source>
        <strain evidence="8 9">DSM 45110</strain>
    </source>
</reference>
<evidence type="ECO:0000256" key="6">
    <source>
        <dbReference type="SAM" id="MobiDB-lite"/>
    </source>
</evidence>
<name>A0ABR9ZK48_9CORY</name>
<accession>A0ABR9ZK48</accession>
<keyword evidence="4 7" id="KW-1133">Transmembrane helix</keyword>
<protein>
    <submittedName>
        <fullName evidence="8">YihY/virulence factor BrkB family protein</fullName>
    </submittedName>
</protein>
<feature type="transmembrane region" description="Helical" evidence="7">
    <location>
        <begin position="293"/>
        <end position="318"/>
    </location>
</feature>
<comment type="subcellular location">
    <subcellularLocation>
        <location evidence="1">Cell membrane</location>
        <topology evidence="1">Multi-pass membrane protein</topology>
    </subcellularLocation>
</comment>
<keyword evidence="9" id="KW-1185">Reference proteome</keyword>
<dbReference type="Proteomes" id="UP000635902">
    <property type="component" value="Unassembled WGS sequence"/>
</dbReference>
<evidence type="ECO:0000256" key="5">
    <source>
        <dbReference type="ARBA" id="ARBA00023136"/>
    </source>
</evidence>
<comment type="caution">
    <text evidence="8">The sequence shown here is derived from an EMBL/GenBank/DDBJ whole genome shotgun (WGS) entry which is preliminary data.</text>
</comment>
<sequence length="411" mass="45841">MSKKKVVEEAPFVVPAEGGQRIPTMMYKDYHRQVSQQQRFVKLPAWKLIARRLYVETFFRGLMDRGATLSFFTLLTTVPTLMAFYAITTLVLDQNRDRIVEITDQFISENIPANFADQARSIIDTIIGSTEQSVITLIISVFIALFSSSAYIRAFSRSANSMYDRHEGRTLVVTWLTMWGLTILQVLGLVMIAVGFFLRDDLVSPLLNSIAQPLSWQGFTDFVQTRFLPVWEFVRWPFIFGLSIVLIALLYHGAPNVRYGRVRWLTTGSVFALVTMTLVALGVRFYLNHFLHIGMYGALGGIIAGFMGLVLINTLLLFGMKIDAEVTRARELQAGMASEMVIQVPPRSSKAADGLNQFDATLAEQAASFRKAYGDPNPPSIAASRADAGLSSTSQERFSADPKDKSHDAGH</sequence>
<feature type="transmembrane region" description="Helical" evidence="7">
    <location>
        <begin position="134"/>
        <end position="152"/>
    </location>
</feature>
<proteinExistence type="predicted"/>
<dbReference type="Pfam" id="PF03631">
    <property type="entry name" value="Virul_fac_BrkB"/>
    <property type="match status" value="1"/>
</dbReference>
<dbReference type="RefSeq" id="WP_194556176.1">
    <property type="nucleotide sequence ID" value="NZ_JADKMY010000001.1"/>
</dbReference>
<keyword evidence="3 7" id="KW-0812">Transmembrane</keyword>
<feature type="transmembrane region" description="Helical" evidence="7">
    <location>
        <begin position="264"/>
        <end position="287"/>
    </location>
</feature>
<dbReference type="EMBL" id="JADKMY010000001">
    <property type="protein sequence ID" value="MBF4553358.1"/>
    <property type="molecule type" value="Genomic_DNA"/>
</dbReference>
<gene>
    <name evidence="8" type="ORF">IRY30_04590</name>
</gene>
<dbReference type="PANTHER" id="PTHR30213:SF0">
    <property type="entry name" value="UPF0761 MEMBRANE PROTEIN YIHY"/>
    <property type="match status" value="1"/>
</dbReference>
<evidence type="ECO:0000313" key="9">
    <source>
        <dbReference type="Proteomes" id="UP000635902"/>
    </source>
</evidence>
<feature type="region of interest" description="Disordered" evidence="6">
    <location>
        <begin position="371"/>
        <end position="411"/>
    </location>
</feature>
<keyword evidence="5 7" id="KW-0472">Membrane</keyword>
<feature type="compositionally biased region" description="Basic and acidic residues" evidence="6">
    <location>
        <begin position="398"/>
        <end position="411"/>
    </location>
</feature>
<dbReference type="InterPro" id="IPR017039">
    <property type="entry name" value="Virul_fac_BrkB"/>
</dbReference>
<evidence type="ECO:0000256" key="2">
    <source>
        <dbReference type="ARBA" id="ARBA00022475"/>
    </source>
</evidence>
<feature type="transmembrane region" description="Helical" evidence="7">
    <location>
        <begin position="173"/>
        <end position="198"/>
    </location>
</feature>